<reference evidence="1 2" key="2">
    <citation type="submission" date="2018-11" db="EMBL/GenBank/DDBJ databases">
        <authorList>
            <consortium name="Pathogen Informatics"/>
        </authorList>
    </citation>
    <scope>NUCLEOTIDE SEQUENCE [LARGE SCALE GENOMIC DNA]</scope>
    <source>
        <strain evidence="1 2">Egypt</strain>
    </source>
</reference>
<reference evidence="3" key="1">
    <citation type="submission" date="2016-06" db="UniProtKB">
        <authorList>
            <consortium name="WormBaseParasite"/>
        </authorList>
    </citation>
    <scope>IDENTIFICATION</scope>
</reference>
<evidence type="ECO:0000313" key="3">
    <source>
        <dbReference type="WBParaSite" id="ECPE_0000810201-mRNA-1"/>
    </source>
</evidence>
<dbReference type="Proteomes" id="UP000272942">
    <property type="component" value="Unassembled WGS sequence"/>
</dbReference>
<evidence type="ECO:0000313" key="2">
    <source>
        <dbReference type="Proteomes" id="UP000272942"/>
    </source>
</evidence>
<protein>
    <submittedName>
        <fullName evidence="3">Bestrophin homolog</fullName>
    </submittedName>
</protein>
<evidence type="ECO:0000313" key="1">
    <source>
        <dbReference type="EMBL" id="VDP82727.1"/>
    </source>
</evidence>
<dbReference type="WBParaSite" id="ECPE_0000810201-mRNA-1">
    <property type="protein sequence ID" value="ECPE_0000810201-mRNA-1"/>
    <property type="gene ID" value="ECPE_0000810201"/>
</dbReference>
<keyword evidence="2" id="KW-1185">Reference proteome</keyword>
<dbReference type="AlphaFoldDB" id="A0A183AM95"/>
<name>A0A183AM95_9TREM</name>
<accession>A0A183AM95</accession>
<organism evidence="3">
    <name type="scientific">Echinostoma caproni</name>
    <dbReference type="NCBI Taxonomy" id="27848"/>
    <lineage>
        <taxon>Eukaryota</taxon>
        <taxon>Metazoa</taxon>
        <taxon>Spiralia</taxon>
        <taxon>Lophotrochozoa</taxon>
        <taxon>Platyhelminthes</taxon>
        <taxon>Trematoda</taxon>
        <taxon>Digenea</taxon>
        <taxon>Plagiorchiida</taxon>
        <taxon>Echinostomata</taxon>
        <taxon>Echinostomatoidea</taxon>
        <taxon>Echinostomatidae</taxon>
        <taxon>Echinostoma</taxon>
    </lineage>
</organism>
<dbReference type="EMBL" id="UZAN01045495">
    <property type="protein sequence ID" value="VDP82727.1"/>
    <property type="molecule type" value="Genomic_DNA"/>
</dbReference>
<gene>
    <name evidence="1" type="ORF">ECPE_LOCUS8080</name>
</gene>
<dbReference type="OrthoDB" id="6257888at2759"/>
<proteinExistence type="predicted"/>
<sequence length="244" mass="28216">MKPNGHHTIVLRSSLLKRLRDLSGRIPMVNDVFDTSVLQPFYQDLWHKVYMDVDLRNKAVEGIFLYDPRYPGRMDSLVDEAKSNKIYCQSQFVEICRRLGIVPLEFMCLHQSTFLRVSNNRMRMSYCLYRRLFMDELIGTLEKTFPFTTGLLKPILYMSLTGLLVCSHPDTDEALWNSIFVPIEMHVKLKSACMKPLNPLTMNCTVRERFSVLKVYDSDSVTETMIPAVGLFHPSEGVHKIDPS</sequence>